<dbReference type="AlphaFoldDB" id="A0A557SXY3"/>
<dbReference type="Proteomes" id="UP000315289">
    <property type="component" value="Unassembled WGS sequence"/>
</dbReference>
<evidence type="ECO:0000313" key="2">
    <source>
        <dbReference type="Proteomes" id="UP000315289"/>
    </source>
</evidence>
<dbReference type="RefSeq" id="WP_144728947.1">
    <property type="nucleotide sequence ID" value="NZ_ML675579.1"/>
</dbReference>
<dbReference type="InterPro" id="IPR008482">
    <property type="entry name" value="DUF763"/>
</dbReference>
<organism evidence="1 2">
    <name type="scientific">Candidatus Nitrosocosmicus arcticus</name>
    <dbReference type="NCBI Taxonomy" id="2035267"/>
    <lineage>
        <taxon>Archaea</taxon>
        <taxon>Nitrososphaerota</taxon>
        <taxon>Nitrososphaeria</taxon>
        <taxon>Nitrososphaerales</taxon>
        <taxon>Nitrososphaeraceae</taxon>
        <taxon>Candidatus Nitrosocosmicus</taxon>
    </lineage>
</organism>
<dbReference type="Pfam" id="PF05559">
    <property type="entry name" value="DUF763"/>
    <property type="match status" value="1"/>
</dbReference>
<sequence>MTEPHSGIIGNVIYGNNVLDMTSIGSTESQKVVVDTLRDNQNCRDLFSSVNQLLSKRKDSTIDQWFERSTSIIDVGPSTVRALTLIAELIFETKSSWKGPAKYSFAHGGKGGVPYFVDRKSYDNSIKFLHLQLKVLTLPESKGLMPSKNCLTITPVFTP</sequence>
<comment type="caution">
    <text evidence="1">The sequence shown here is derived from an EMBL/GenBank/DDBJ whole genome shotgun (WGS) entry which is preliminary data.</text>
</comment>
<evidence type="ECO:0000313" key="1">
    <source>
        <dbReference type="EMBL" id="TVP41470.1"/>
    </source>
</evidence>
<gene>
    <name evidence="1" type="ORF">NARC_30185</name>
</gene>
<dbReference type="EMBL" id="VOAH01000003">
    <property type="protein sequence ID" value="TVP41470.1"/>
    <property type="molecule type" value="Genomic_DNA"/>
</dbReference>
<keyword evidence="2" id="KW-1185">Reference proteome</keyword>
<accession>A0A557SXY3</accession>
<protein>
    <submittedName>
        <fullName evidence="1">Uncharacterized protein</fullName>
    </submittedName>
</protein>
<name>A0A557SXY3_9ARCH</name>
<dbReference type="OrthoDB" id="9948at2157"/>
<dbReference type="PANTHER" id="PTHR38597">
    <property type="entry name" value="BLL3834 PROTEIN"/>
    <property type="match status" value="1"/>
</dbReference>
<reference evidence="1 2" key="1">
    <citation type="journal article" date="2019" name="Front. Microbiol.">
        <title>Ammonia Oxidation by the Arctic Terrestrial Thaumarchaeote Candidatus Nitrosocosmicus arcticus Is Stimulated by Increasing Temperatures.</title>
        <authorList>
            <person name="Alves R.J.E."/>
            <person name="Kerou M."/>
            <person name="Zappe A."/>
            <person name="Bittner R."/>
            <person name="Abby S.S."/>
            <person name="Schmidt H.A."/>
            <person name="Pfeifer K."/>
            <person name="Schleper C."/>
        </authorList>
    </citation>
    <scope>NUCLEOTIDE SEQUENCE [LARGE SCALE GENOMIC DNA]</scope>
    <source>
        <strain evidence="1 2">Kfb</strain>
    </source>
</reference>
<proteinExistence type="predicted"/>
<dbReference type="PANTHER" id="PTHR38597:SF1">
    <property type="entry name" value="BLL3834 PROTEIN"/>
    <property type="match status" value="1"/>
</dbReference>